<keyword evidence="7 16" id="KW-0812">Transmembrane</keyword>
<geneLocation type="mitochondrion" evidence="17"/>
<comment type="catalytic activity">
    <reaction evidence="15">
        <text>a ubiquinone + NADH + 5 H(+)(in) = a ubiquinol + NAD(+) + 4 H(+)(out)</text>
        <dbReference type="Rhea" id="RHEA:29091"/>
        <dbReference type="Rhea" id="RHEA-COMP:9565"/>
        <dbReference type="Rhea" id="RHEA-COMP:9566"/>
        <dbReference type="ChEBI" id="CHEBI:15378"/>
        <dbReference type="ChEBI" id="CHEBI:16389"/>
        <dbReference type="ChEBI" id="CHEBI:17976"/>
        <dbReference type="ChEBI" id="CHEBI:57540"/>
        <dbReference type="ChEBI" id="CHEBI:57945"/>
        <dbReference type="EC" id="7.1.1.2"/>
    </reaction>
</comment>
<evidence type="ECO:0000256" key="2">
    <source>
        <dbReference type="ARBA" id="ARBA00005698"/>
    </source>
</evidence>
<dbReference type="AlphaFoldDB" id="A0AAU8G6P3"/>
<evidence type="ECO:0000256" key="1">
    <source>
        <dbReference type="ARBA" id="ARBA00004225"/>
    </source>
</evidence>
<dbReference type="GO" id="GO:0008137">
    <property type="term" value="F:NADH dehydrogenase (ubiquinone) activity"/>
    <property type="evidence" value="ECO:0007669"/>
    <property type="project" value="UniProtKB-EC"/>
</dbReference>
<evidence type="ECO:0000256" key="10">
    <source>
        <dbReference type="ARBA" id="ARBA00022989"/>
    </source>
</evidence>
<evidence type="ECO:0000256" key="7">
    <source>
        <dbReference type="ARBA" id="ARBA00022692"/>
    </source>
</evidence>
<protein>
    <recommendedName>
        <fullName evidence="4">NADH-ubiquinone oxidoreductase chain 6</fullName>
        <ecNumber evidence="3">7.1.1.2</ecNumber>
    </recommendedName>
    <alternativeName>
        <fullName evidence="14">NADH dehydrogenase subunit 6</fullName>
    </alternativeName>
</protein>
<keyword evidence="10 16" id="KW-1133">Transmembrane helix</keyword>
<name>A0AAU8G6P3_9HEMI</name>
<evidence type="ECO:0000256" key="12">
    <source>
        <dbReference type="ARBA" id="ARBA00023128"/>
    </source>
</evidence>
<evidence type="ECO:0000256" key="4">
    <source>
        <dbReference type="ARBA" id="ARBA00021095"/>
    </source>
</evidence>
<comment type="similarity">
    <text evidence="2">Belongs to the complex I subunit 6 family.</text>
</comment>
<proteinExistence type="inferred from homology"/>
<reference evidence="17" key="1">
    <citation type="submission" date="2024-06" db="EMBL/GenBank/DDBJ databases">
        <title>Mitogenome and description of a second new species of China of Metaurus Stal.</title>
        <authorList>
            <person name="Zheng Y.L."/>
        </authorList>
    </citation>
    <scope>NUCLEOTIDE SEQUENCE</scope>
</reference>
<feature type="transmembrane region" description="Helical" evidence="16">
    <location>
        <begin position="129"/>
        <end position="149"/>
    </location>
</feature>
<dbReference type="InterPro" id="IPR050269">
    <property type="entry name" value="ComplexI_Subunit6"/>
</dbReference>
<dbReference type="PANTHER" id="PTHR11435">
    <property type="entry name" value="NADH UBIQUINONE OXIDOREDUCTASE SUBUNIT ND6"/>
    <property type="match status" value="1"/>
</dbReference>
<evidence type="ECO:0000256" key="8">
    <source>
        <dbReference type="ARBA" id="ARBA00022967"/>
    </source>
</evidence>
<feature type="transmembrane region" description="Helical" evidence="16">
    <location>
        <begin position="79"/>
        <end position="96"/>
    </location>
</feature>
<dbReference type="EC" id="7.1.1.2" evidence="3"/>
<sequence>MFMKMIIMTNMMMLPMLNHPISMGTMMIIQTTLMCNQQTNNNYTPWMSYIMFVTMIGGMMIMFIYMASIASNEKFKINMIIPIMWMITMMTMYLMFKNNSILQMNEKKMSNIQMEEIKFTMKMFNKPKMVMTLMVMISLMITMISVTKISSTFEGPLKNPYV</sequence>
<evidence type="ECO:0000256" key="16">
    <source>
        <dbReference type="SAM" id="Phobius"/>
    </source>
</evidence>
<dbReference type="GO" id="GO:0031966">
    <property type="term" value="C:mitochondrial membrane"/>
    <property type="evidence" value="ECO:0007669"/>
    <property type="project" value="UniProtKB-SubCell"/>
</dbReference>
<keyword evidence="11" id="KW-0520">NAD</keyword>
<accession>A0AAU8G6P3</accession>
<evidence type="ECO:0000256" key="14">
    <source>
        <dbReference type="ARBA" id="ARBA00031019"/>
    </source>
</evidence>
<comment type="subcellular location">
    <subcellularLocation>
        <location evidence="1">Mitochondrion membrane</location>
        <topology evidence="1">Multi-pass membrane protein</topology>
    </subcellularLocation>
</comment>
<keyword evidence="8" id="KW-1278">Translocase</keyword>
<evidence type="ECO:0000256" key="11">
    <source>
        <dbReference type="ARBA" id="ARBA00023027"/>
    </source>
</evidence>
<keyword evidence="6" id="KW-0679">Respiratory chain</keyword>
<keyword evidence="5" id="KW-0813">Transport</keyword>
<evidence type="ECO:0000256" key="6">
    <source>
        <dbReference type="ARBA" id="ARBA00022660"/>
    </source>
</evidence>
<evidence type="ECO:0000313" key="17">
    <source>
        <dbReference type="EMBL" id="XCH32445.1"/>
    </source>
</evidence>
<evidence type="ECO:0000256" key="5">
    <source>
        <dbReference type="ARBA" id="ARBA00022448"/>
    </source>
</evidence>
<dbReference type="EMBL" id="PP863288">
    <property type="protein sequence ID" value="XCH32445.1"/>
    <property type="molecule type" value="Genomic_DNA"/>
</dbReference>
<feature type="transmembrane region" description="Helical" evidence="16">
    <location>
        <begin position="47"/>
        <end position="67"/>
    </location>
</feature>
<keyword evidence="12 17" id="KW-0496">Mitochondrion</keyword>
<keyword evidence="13 16" id="KW-0472">Membrane</keyword>
<evidence type="ECO:0000256" key="13">
    <source>
        <dbReference type="ARBA" id="ARBA00023136"/>
    </source>
</evidence>
<keyword evidence="9" id="KW-0249">Electron transport</keyword>
<evidence type="ECO:0000256" key="3">
    <source>
        <dbReference type="ARBA" id="ARBA00012944"/>
    </source>
</evidence>
<gene>
    <name evidence="17" type="primary">ND6</name>
</gene>
<organism evidence="17">
    <name type="scientific">Metaurus sp. 1 YLZ-2024a</name>
    <dbReference type="NCBI Taxonomy" id="3230283"/>
    <lineage>
        <taxon>Eukaryota</taxon>
        <taxon>Metazoa</taxon>
        <taxon>Ecdysozoa</taxon>
        <taxon>Arthropoda</taxon>
        <taxon>Hexapoda</taxon>
        <taxon>Insecta</taxon>
        <taxon>Pterygota</taxon>
        <taxon>Neoptera</taxon>
        <taxon>Paraneoptera</taxon>
        <taxon>Hemiptera</taxon>
        <taxon>Auchenorrhyncha</taxon>
        <taxon>Fulgoroidea</taxon>
        <taxon>Dictyopharidae</taxon>
        <taxon>Metaurus</taxon>
    </lineage>
</organism>
<evidence type="ECO:0000256" key="15">
    <source>
        <dbReference type="ARBA" id="ARBA00049551"/>
    </source>
</evidence>
<evidence type="ECO:0000256" key="9">
    <source>
        <dbReference type="ARBA" id="ARBA00022982"/>
    </source>
</evidence>
<dbReference type="PANTHER" id="PTHR11435:SF1">
    <property type="entry name" value="NADH-UBIQUINONE OXIDOREDUCTASE CHAIN 6"/>
    <property type="match status" value="1"/>
</dbReference>